<dbReference type="Pfam" id="PF14223">
    <property type="entry name" value="Retrotran_gag_2"/>
    <property type="match status" value="1"/>
</dbReference>
<dbReference type="Gene3D" id="3.30.160.60">
    <property type="entry name" value="Classic Zinc Finger"/>
    <property type="match status" value="1"/>
</dbReference>
<dbReference type="SMART" id="SM00355">
    <property type="entry name" value="ZnF_C2H2"/>
    <property type="match status" value="3"/>
</dbReference>
<keyword evidence="6" id="KW-1185">Reference proteome</keyword>
<reference evidence="5" key="2">
    <citation type="journal article" date="2023" name="BMC Genomics">
        <title>Pest status, molecular evolution, and epigenetic factors derived from the genome assembly of Frankliniella fusca, a thysanopteran phytovirus vector.</title>
        <authorList>
            <person name="Catto M.A."/>
            <person name="Labadie P.E."/>
            <person name="Jacobson A.L."/>
            <person name="Kennedy G.G."/>
            <person name="Srinivasan R."/>
            <person name="Hunt B.G."/>
        </authorList>
    </citation>
    <scope>NUCLEOTIDE SEQUENCE</scope>
    <source>
        <strain evidence="5">PL_HMW_Pooled</strain>
    </source>
</reference>
<evidence type="ECO:0000256" key="1">
    <source>
        <dbReference type="PROSITE-ProRule" id="PRU00042"/>
    </source>
</evidence>
<dbReference type="Proteomes" id="UP001219518">
    <property type="component" value="Unassembled WGS sequence"/>
</dbReference>
<keyword evidence="1" id="KW-0863">Zinc-finger</keyword>
<feature type="domain" description="C2H2-type" evidence="3">
    <location>
        <begin position="122"/>
        <end position="152"/>
    </location>
</feature>
<evidence type="ECO:0000313" key="5">
    <source>
        <dbReference type="EMBL" id="KAK3920180.1"/>
    </source>
</evidence>
<dbReference type="InterPro" id="IPR001878">
    <property type="entry name" value="Znf_CCHC"/>
</dbReference>
<comment type="caution">
    <text evidence="5">The sequence shown here is derived from an EMBL/GenBank/DDBJ whole genome shotgun (WGS) entry which is preliminary data.</text>
</comment>
<keyword evidence="1" id="KW-0479">Metal-binding</keyword>
<dbReference type="InterPro" id="IPR052797">
    <property type="entry name" value="RegFact_GeneExpr_CellDeath"/>
</dbReference>
<evidence type="ECO:0000259" key="4">
    <source>
        <dbReference type="PROSITE" id="PS50158"/>
    </source>
</evidence>
<feature type="region of interest" description="Disordered" evidence="2">
    <location>
        <begin position="1116"/>
        <end position="1143"/>
    </location>
</feature>
<name>A0AAE1LI11_9NEOP</name>
<dbReference type="PROSITE" id="PS50157">
    <property type="entry name" value="ZINC_FINGER_C2H2_2"/>
    <property type="match status" value="1"/>
</dbReference>
<accession>A0AAE1LI11</accession>
<feature type="compositionally biased region" description="Gly residues" evidence="2">
    <location>
        <begin position="1185"/>
        <end position="1212"/>
    </location>
</feature>
<reference evidence="5" key="1">
    <citation type="submission" date="2021-07" db="EMBL/GenBank/DDBJ databases">
        <authorList>
            <person name="Catto M.A."/>
            <person name="Jacobson A."/>
            <person name="Kennedy G."/>
            <person name="Labadie P."/>
            <person name="Hunt B.G."/>
            <person name="Srinivasan R."/>
        </authorList>
    </citation>
    <scope>NUCLEOTIDE SEQUENCE</scope>
    <source>
        <strain evidence="5">PL_HMW_Pooled</strain>
        <tissue evidence="5">Head</tissue>
    </source>
</reference>
<dbReference type="PROSITE" id="PS00028">
    <property type="entry name" value="ZINC_FINGER_C2H2_1"/>
    <property type="match status" value="1"/>
</dbReference>
<feature type="domain" description="CCHC-type" evidence="4">
    <location>
        <begin position="1143"/>
        <end position="1156"/>
    </location>
</feature>
<feature type="compositionally biased region" description="Acidic residues" evidence="2">
    <location>
        <begin position="1360"/>
        <end position="1376"/>
    </location>
</feature>
<dbReference type="PANTHER" id="PTHR33936:SF25">
    <property type="entry name" value="C2H2-TYPE DOMAIN-CONTAINING PROTEIN"/>
    <property type="match status" value="1"/>
</dbReference>
<sequence length="1422" mass="160755">MANSGDDVVNDEVLTESRALPSSPLSDDFIQPKRTGAGALTVRRNIFSDAIDNAITCPFCNKGYKTKKSLKLNKLHCSGNPAREKKFSCDKCHMEFARKDSFVRHNTQNRCIAIDNRKKVRHLCLFEHCNSRFWHKTALIDHLKTSHSGEAEILPVQSLQFDNLALFKNWKDEEEGRQYSYFSRQFGEKDSHRYYYCQQDGPRRAKTVTPKIKPISLEVEGENSGEEESSKRRKKSCNKKGRMKTGFNCIAMIKVVITVTGSVEVKYYPTHNHVLQVADLKHQPLNDATNSYIDKHIALGASPRKILKTLRGDKFARVNRNSSQKLTRNDFINLKTLRERKRLMVAAKSLSANDAEAVKMLFERLVEEEYNPVLIYKPCKAELQHGPQSAINLPQEVFMLGLQSKEQADMMRMASQTILIVDATHDMDQYGCKLLNVVGVDELNRGYPLAHLISSKMDEHTLKYFFEALKLRLPDLEINCVFTDDDPALINSMNMGFQELIRHILCDWHFKRTMQAQLHSKVKETELEDQMFKELCVIIDLPQESEFKLTLKAFINKYENGKKTKSFVDYFKTYCLKKRMQCAKCYKRFPHGNVETTMYVESFHNILKTIYLKRKPNKRIETLVNLLLEVEEDYYTRRQTTICTVAPREQYFQYISERHLKGVNIPCDDVQEYDENGSKYWIIESQSIPGVQYKVFRNSDTCTQPGMCFFQCHATDCHDNLCAHMYMCTCPDDILLCKHIHKVHSKFYTSQDNNLFLSDEVQFHYNEEEQTSTTTTVNIRQEKEEADLLKSLEELADHIKHDSVKQLLYPYLRSNMAGMLAQCRSVVNQADRETTLPEMTATVQHSSREKLKCQLPAFQKKKMSKKSLRKQMSRAPKLQERADIKTALLSAAASSTTSDSVDPTFVLHTTPTSVSGVVCGARNVTAYSQRDAPSTHLPRGVHQPCPMPDSQAGLQEITELEATCVALLSSTFTGPPLELTLDCQTSKQIWDLLCERYESHSLQRRLLLVRRLGNLKYRPTQEEFTEYCAKFDGLLRESKEAGAVVDETETLLKFVLSLPSEYETVTSGLTNGGKEVTMSLMRLHIQDWEERQSQVRRKPVQPTSAAGYAFFARGGRGTRGGSTWTRGQGRFAPHTSPSSSKACSNCGHPSHLIKDCYKPGGGAHRGGSHGRGRGDSSTPHDAGRGARGGYRGGHGGFQGGRGRGFTQGGRGGMSTNHQQTASLAGESPEETASLAGIDKSVQNAMVSASSHMVTTDMPVVNKKRLTVPTRIRIAKSNLFLYAYEVGDIIGTVEVDGVSRDVTIQVLIVKDLSQNLLSITRLERQGYEITFCGGVSTIKYQEVDSWVHSDLDKELQVGNPDLDDNDGEDEIDAEEESVQGGVNSDVQEIENDLDNGDEGENLEVEEFDENCNDEVRKGTRVRG</sequence>
<evidence type="ECO:0000256" key="2">
    <source>
        <dbReference type="SAM" id="MobiDB-lite"/>
    </source>
</evidence>
<evidence type="ECO:0000313" key="6">
    <source>
        <dbReference type="Proteomes" id="UP001219518"/>
    </source>
</evidence>
<dbReference type="InterPro" id="IPR018289">
    <property type="entry name" value="MULE_transposase_dom"/>
</dbReference>
<feature type="compositionally biased region" description="Acidic residues" evidence="2">
    <location>
        <begin position="1386"/>
        <end position="1409"/>
    </location>
</feature>
<keyword evidence="1" id="KW-0862">Zinc</keyword>
<proteinExistence type="predicted"/>
<feature type="region of interest" description="Disordered" evidence="2">
    <location>
        <begin position="1157"/>
        <end position="1230"/>
    </location>
</feature>
<protein>
    <submittedName>
        <fullName evidence="5">Retrovirus-related Pol polyprotein from transposon TNT 1-94</fullName>
    </submittedName>
</protein>
<dbReference type="PROSITE" id="PS50158">
    <property type="entry name" value="ZF_CCHC"/>
    <property type="match status" value="1"/>
</dbReference>
<evidence type="ECO:0000259" key="3">
    <source>
        <dbReference type="PROSITE" id="PS50157"/>
    </source>
</evidence>
<feature type="region of interest" description="Disordered" evidence="2">
    <location>
        <begin position="215"/>
        <end position="239"/>
    </location>
</feature>
<dbReference type="InterPro" id="IPR013087">
    <property type="entry name" value="Znf_C2H2_type"/>
</dbReference>
<organism evidence="5 6">
    <name type="scientific">Frankliniella fusca</name>
    <dbReference type="NCBI Taxonomy" id="407009"/>
    <lineage>
        <taxon>Eukaryota</taxon>
        <taxon>Metazoa</taxon>
        <taxon>Ecdysozoa</taxon>
        <taxon>Arthropoda</taxon>
        <taxon>Hexapoda</taxon>
        <taxon>Insecta</taxon>
        <taxon>Pterygota</taxon>
        <taxon>Neoptera</taxon>
        <taxon>Paraneoptera</taxon>
        <taxon>Thysanoptera</taxon>
        <taxon>Terebrantia</taxon>
        <taxon>Thripoidea</taxon>
        <taxon>Thripidae</taxon>
        <taxon>Frankliniella</taxon>
    </lineage>
</organism>
<feature type="compositionally biased region" description="Low complexity" evidence="2">
    <location>
        <begin position="1121"/>
        <end position="1130"/>
    </location>
</feature>
<gene>
    <name evidence="5" type="ORF">KUF71_009467</name>
</gene>
<dbReference type="Pfam" id="PF10551">
    <property type="entry name" value="MULE"/>
    <property type="match status" value="1"/>
</dbReference>
<dbReference type="GO" id="GO:0008270">
    <property type="term" value="F:zinc ion binding"/>
    <property type="evidence" value="ECO:0007669"/>
    <property type="project" value="UniProtKB-KW"/>
</dbReference>
<feature type="compositionally biased region" description="Polar residues" evidence="2">
    <location>
        <begin position="1213"/>
        <end position="1222"/>
    </location>
</feature>
<feature type="region of interest" description="Disordered" evidence="2">
    <location>
        <begin position="1354"/>
        <end position="1409"/>
    </location>
</feature>
<dbReference type="PANTHER" id="PTHR33936">
    <property type="entry name" value="PROTEIN CBG17840"/>
    <property type="match status" value="1"/>
</dbReference>
<dbReference type="EMBL" id="JAHWGI010000990">
    <property type="protein sequence ID" value="KAK3920180.1"/>
    <property type="molecule type" value="Genomic_DNA"/>
</dbReference>
<dbReference type="GO" id="GO:0003676">
    <property type="term" value="F:nucleic acid binding"/>
    <property type="evidence" value="ECO:0007669"/>
    <property type="project" value="InterPro"/>
</dbReference>